<proteinExistence type="predicted"/>
<dbReference type="RefSeq" id="WP_154240432.1">
    <property type="nucleotide sequence ID" value="NZ_CALJPI010000006.1"/>
</dbReference>
<evidence type="ECO:0000313" key="2">
    <source>
        <dbReference type="EMBL" id="MSA91058.1"/>
    </source>
</evidence>
<dbReference type="OrthoDB" id="1650814at2"/>
<dbReference type="EMBL" id="WKPI01000045">
    <property type="protein sequence ID" value="MSC34829.1"/>
    <property type="molecule type" value="Genomic_DNA"/>
</dbReference>
<keyword evidence="1" id="KW-0812">Transmembrane</keyword>
<keyword evidence="1" id="KW-0472">Membrane</keyword>
<dbReference type="Proteomes" id="UP000480929">
    <property type="component" value="Unassembled WGS sequence"/>
</dbReference>
<organism evidence="2 4">
    <name type="scientific">Holdemania massiliensis</name>
    <dbReference type="NCBI Taxonomy" id="1468449"/>
    <lineage>
        <taxon>Bacteria</taxon>
        <taxon>Bacillati</taxon>
        <taxon>Bacillota</taxon>
        <taxon>Erysipelotrichia</taxon>
        <taxon>Erysipelotrichales</taxon>
        <taxon>Erysipelotrichaceae</taxon>
        <taxon>Holdemania</taxon>
    </lineage>
</organism>
<feature type="transmembrane region" description="Helical" evidence="1">
    <location>
        <begin position="124"/>
        <end position="146"/>
    </location>
</feature>
<feature type="transmembrane region" description="Helical" evidence="1">
    <location>
        <begin position="98"/>
        <end position="118"/>
    </location>
</feature>
<dbReference type="Proteomes" id="UP000433575">
    <property type="component" value="Unassembled WGS sequence"/>
</dbReference>
<keyword evidence="1" id="KW-1133">Transmembrane helix</keyword>
<evidence type="ECO:0000313" key="5">
    <source>
        <dbReference type="Proteomes" id="UP000480929"/>
    </source>
</evidence>
<accession>A0A6N7SBX5</accession>
<reference evidence="4 5" key="1">
    <citation type="journal article" date="2019" name="Nat. Med.">
        <title>A library of human gut bacterial isolates paired with longitudinal multiomics data enables mechanistic microbiome research.</title>
        <authorList>
            <person name="Poyet M."/>
            <person name="Groussin M."/>
            <person name="Gibbons S.M."/>
            <person name="Avila-Pacheco J."/>
            <person name="Jiang X."/>
            <person name="Kearney S.M."/>
            <person name="Perrotta A.R."/>
            <person name="Berdy B."/>
            <person name="Zhao S."/>
            <person name="Lieberman T.D."/>
            <person name="Swanson P.K."/>
            <person name="Smith M."/>
            <person name="Roesemann S."/>
            <person name="Alexander J.E."/>
            <person name="Rich S.A."/>
            <person name="Livny J."/>
            <person name="Vlamakis H."/>
            <person name="Clish C."/>
            <person name="Bullock K."/>
            <person name="Deik A."/>
            <person name="Scott J."/>
            <person name="Pierce K.A."/>
            <person name="Xavier R.J."/>
            <person name="Alm E.J."/>
        </authorList>
    </citation>
    <scope>NUCLEOTIDE SEQUENCE [LARGE SCALE GENOMIC DNA]</scope>
    <source>
        <strain evidence="2 4">BIOML-A4</strain>
        <strain evidence="3 5">BIOML-A5</strain>
    </source>
</reference>
<evidence type="ECO:0000256" key="1">
    <source>
        <dbReference type="SAM" id="Phobius"/>
    </source>
</evidence>
<sequence>MKDEMMLVGVTLARRYTRKQKEVFLAEMCRQCRQAGWKTEFQTQHSRLLHVCNLVIGDLAHAKTVIACAYDTPVKAHLPIRYYPLNPRKNTQAEGWNLALEWGLAALCFFIAAFAVYSLKSLSLAMKIVMVILAILTACIGISLLYNRGNRMNFNRNSASVALVLRLIQECSSSTTTAFVLVDQCCSSYEGLKLLKEHCPSQAEVILLDCLAYGEKMVCAHKKGVDVSGWKAEDWIDKIYENPDNGLRFFDRSVLLASGSIDKHQFVVRHTRSNRDCQIDIPRLERILEILKGRINGR</sequence>
<evidence type="ECO:0000313" key="4">
    <source>
        <dbReference type="Proteomes" id="UP000433575"/>
    </source>
</evidence>
<dbReference type="AlphaFoldDB" id="A0A6N7SBX5"/>
<keyword evidence="5" id="KW-1185">Reference proteome</keyword>
<comment type="caution">
    <text evidence="2">The sequence shown here is derived from an EMBL/GenBank/DDBJ whole genome shotgun (WGS) entry which is preliminary data.</text>
</comment>
<dbReference type="EMBL" id="WKPJ01000042">
    <property type="protein sequence ID" value="MSA91058.1"/>
    <property type="molecule type" value="Genomic_DNA"/>
</dbReference>
<gene>
    <name evidence="3" type="ORF">GKD88_17020</name>
    <name evidence="2" type="ORF">GKE08_17140</name>
</gene>
<protein>
    <submittedName>
        <fullName evidence="2">Uncharacterized protein</fullName>
    </submittedName>
</protein>
<name>A0A6N7SBX5_9FIRM</name>
<evidence type="ECO:0000313" key="3">
    <source>
        <dbReference type="EMBL" id="MSC34829.1"/>
    </source>
</evidence>